<dbReference type="EMBL" id="JBEHHI010000002">
    <property type="protein sequence ID" value="MEX5729061.1"/>
    <property type="molecule type" value="Genomic_DNA"/>
</dbReference>
<gene>
    <name evidence="5" type="ORF">Ga0609869_002414</name>
</gene>
<keyword evidence="1" id="KW-0805">Transcription regulation</keyword>
<evidence type="ECO:0000259" key="4">
    <source>
        <dbReference type="PROSITE" id="PS51063"/>
    </source>
</evidence>
<dbReference type="PANTHER" id="PTHR24567:SF74">
    <property type="entry name" value="HTH-TYPE TRANSCRIPTIONAL REGULATOR ARCR"/>
    <property type="match status" value="1"/>
</dbReference>
<evidence type="ECO:0000256" key="1">
    <source>
        <dbReference type="ARBA" id="ARBA00023015"/>
    </source>
</evidence>
<dbReference type="SUPFAM" id="SSF51206">
    <property type="entry name" value="cAMP-binding domain-like"/>
    <property type="match status" value="1"/>
</dbReference>
<organism evidence="5 6">
    <name type="scientific">Rhodovulum iodosum</name>
    <dbReference type="NCBI Taxonomy" id="68291"/>
    <lineage>
        <taxon>Bacteria</taxon>
        <taxon>Pseudomonadati</taxon>
        <taxon>Pseudomonadota</taxon>
        <taxon>Alphaproteobacteria</taxon>
        <taxon>Rhodobacterales</taxon>
        <taxon>Paracoccaceae</taxon>
        <taxon>Rhodovulum</taxon>
    </lineage>
</organism>
<dbReference type="InterPro" id="IPR014710">
    <property type="entry name" value="RmlC-like_jellyroll"/>
</dbReference>
<dbReference type="InterPro" id="IPR050397">
    <property type="entry name" value="Env_Response_Regulators"/>
</dbReference>
<dbReference type="Proteomes" id="UP001560019">
    <property type="component" value="Unassembled WGS sequence"/>
</dbReference>
<keyword evidence="3" id="KW-0804">Transcription</keyword>
<dbReference type="PANTHER" id="PTHR24567">
    <property type="entry name" value="CRP FAMILY TRANSCRIPTIONAL REGULATORY PROTEIN"/>
    <property type="match status" value="1"/>
</dbReference>
<evidence type="ECO:0000313" key="6">
    <source>
        <dbReference type="Proteomes" id="UP001560019"/>
    </source>
</evidence>
<dbReference type="Gene3D" id="2.60.120.10">
    <property type="entry name" value="Jelly Rolls"/>
    <property type="match status" value="1"/>
</dbReference>
<dbReference type="InterPro" id="IPR012318">
    <property type="entry name" value="HTH_CRP"/>
</dbReference>
<dbReference type="RefSeq" id="WP_125404200.1">
    <property type="nucleotide sequence ID" value="NZ_JBEHHI010000002.1"/>
</dbReference>
<dbReference type="SUPFAM" id="SSF46785">
    <property type="entry name" value="Winged helix' DNA-binding domain"/>
    <property type="match status" value="1"/>
</dbReference>
<evidence type="ECO:0000313" key="5">
    <source>
        <dbReference type="EMBL" id="MEX5729061.1"/>
    </source>
</evidence>
<comment type="caution">
    <text evidence="5">The sequence shown here is derived from an EMBL/GenBank/DDBJ whole genome shotgun (WGS) entry which is preliminary data.</text>
</comment>
<evidence type="ECO:0000256" key="2">
    <source>
        <dbReference type="ARBA" id="ARBA00023125"/>
    </source>
</evidence>
<sequence>MDAAPPPPSGPEWLSRLDGGVRRSHAPGAAISVPDAGENRIFVLEAGLARISLAGEARALTLGYLRPGGIFVTHTRGWVEALEPCEVQSWPVMAMLGLIAREPEMGVAAFREVGVLLHEALNLIEDLAFRPVDARLARFLLSERRIQGSDSIRLLGTTEALATALGTSRQTLSTLLNQMVREGVIARPDRQRVQILDCGTLVTRAALSSG</sequence>
<accession>A0ABV3XUP0</accession>
<protein>
    <submittedName>
        <fullName evidence="5">CRP-like cAMP-binding protein</fullName>
    </submittedName>
</protein>
<dbReference type="Pfam" id="PF13545">
    <property type="entry name" value="HTH_Crp_2"/>
    <property type="match status" value="1"/>
</dbReference>
<feature type="domain" description="HTH crp-type" evidence="4">
    <location>
        <begin position="130"/>
        <end position="199"/>
    </location>
</feature>
<evidence type="ECO:0000256" key="3">
    <source>
        <dbReference type="ARBA" id="ARBA00023163"/>
    </source>
</evidence>
<keyword evidence="2" id="KW-0238">DNA-binding</keyword>
<dbReference type="PROSITE" id="PS51063">
    <property type="entry name" value="HTH_CRP_2"/>
    <property type="match status" value="1"/>
</dbReference>
<proteinExistence type="predicted"/>
<keyword evidence="6" id="KW-1185">Reference proteome</keyword>
<reference evidence="5 6" key="1">
    <citation type="submission" date="2024-06" db="EMBL/GenBank/DDBJ databases">
        <title>Genome of Rhodovulum iodosum, a marine photoferrotroph.</title>
        <authorList>
            <person name="Bianchini G."/>
            <person name="Nikeleit V."/>
            <person name="Kappler A."/>
            <person name="Bryce C."/>
            <person name="Sanchez-Baracaldo P."/>
        </authorList>
    </citation>
    <scope>NUCLEOTIDE SEQUENCE [LARGE SCALE GENOMIC DNA]</scope>
    <source>
        <strain evidence="5 6">UT/N1</strain>
    </source>
</reference>
<dbReference type="InterPro" id="IPR036390">
    <property type="entry name" value="WH_DNA-bd_sf"/>
</dbReference>
<dbReference type="InterPro" id="IPR036388">
    <property type="entry name" value="WH-like_DNA-bd_sf"/>
</dbReference>
<dbReference type="SMART" id="SM00419">
    <property type="entry name" value="HTH_CRP"/>
    <property type="match status" value="1"/>
</dbReference>
<name>A0ABV3XUP0_9RHOB</name>
<dbReference type="InterPro" id="IPR018490">
    <property type="entry name" value="cNMP-bd_dom_sf"/>
</dbReference>
<dbReference type="Gene3D" id="1.10.10.10">
    <property type="entry name" value="Winged helix-like DNA-binding domain superfamily/Winged helix DNA-binding domain"/>
    <property type="match status" value="1"/>
</dbReference>